<dbReference type="RefSeq" id="WP_160627251.1">
    <property type="nucleotide sequence ID" value="NZ_CP047593.1"/>
</dbReference>
<feature type="domain" description="Sulfatase N-terminal" evidence="4">
    <location>
        <begin position="21"/>
        <end position="339"/>
    </location>
</feature>
<keyword evidence="6" id="KW-1185">Reference proteome</keyword>
<protein>
    <submittedName>
        <fullName evidence="5">Sulfatase-like hydrolase/transferase</fullName>
    </submittedName>
</protein>
<evidence type="ECO:0000256" key="2">
    <source>
        <dbReference type="ARBA" id="ARBA00022801"/>
    </source>
</evidence>
<sequence length="480" mass="54048">MKSKLLLFLFSSAVALGATKPNIVFVLADDVSAKDLRCYNEHGIKLPTIEKMAEEGVMFQTAWAAPVCGPSRAILQTGKYPFKQGYFENHVEPNIRLWRNPRHQLVGQVLKKAGYVNAWYGKIHFGGTPVNYGFDEYCTTQWWDGYDGPFQSPKKTTAGMYSVSWYWHPGLLENGKGLQTGSEDFGPQIESERILDFITRHKDRPFFVYWPSNLPHMAHQGGTPMNGNWFYPDVPVCDASGKPTGKKEKGTLASNMQFLDRKLELIVGRLDDLGILDNTIIFLAGDNGTPGYGKGKFESEVAPHVPFVVWGPGNVKSRGASPVMVDFSDIMPTLAELCGAEIPDDINGKSFAPYLLGKPFEPREWVFMQFNNARWLRNDRWLLDGYGRFYDCGDERDESTGYGALSQCEPLGANGPKDPDIGYQDVTESYDPEVVAARKRFEAILKDLPGPDYNDPETKAAWQKFRSWNKPVQLYQPDYL</sequence>
<reference evidence="5 6" key="1">
    <citation type="submission" date="2020-01" db="EMBL/GenBank/DDBJ databases">
        <title>Ponticoccus aerotolerans gen. nov., sp. nov., an anaerobic bacterium and proposal of Ponticoccusceae fam. nov., Ponticoccusles ord. nov. and Ponticoccuse classis nov. in the phylum Kiritimatiellaeota.</title>
        <authorList>
            <person name="Zhou L.Y."/>
            <person name="Du Z.J."/>
        </authorList>
    </citation>
    <scope>NUCLEOTIDE SEQUENCE [LARGE SCALE GENOMIC DNA]</scope>
    <source>
        <strain evidence="5 6">S-5007</strain>
    </source>
</reference>
<accession>A0A6P1MAU7</accession>
<evidence type="ECO:0000313" key="6">
    <source>
        <dbReference type="Proteomes" id="UP000464954"/>
    </source>
</evidence>
<proteinExistence type="inferred from homology"/>
<feature type="chain" id="PRO_5026832395" evidence="3">
    <location>
        <begin position="18"/>
        <end position="480"/>
    </location>
</feature>
<feature type="signal peptide" evidence="3">
    <location>
        <begin position="1"/>
        <end position="17"/>
    </location>
</feature>
<dbReference type="InterPro" id="IPR017850">
    <property type="entry name" value="Alkaline_phosphatase_core_sf"/>
</dbReference>
<dbReference type="Gene3D" id="3.40.720.10">
    <property type="entry name" value="Alkaline Phosphatase, subunit A"/>
    <property type="match status" value="1"/>
</dbReference>
<keyword evidence="2 5" id="KW-0378">Hydrolase</keyword>
<gene>
    <name evidence="5" type="ORF">GT409_04235</name>
</gene>
<dbReference type="Proteomes" id="UP000464954">
    <property type="component" value="Chromosome"/>
</dbReference>
<keyword evidence="5" id="KW-0808">Transferase</keyword>
<dbReference type="InterPro" id="IPR000917">
    <property type="entry name" value="Sulfatase_N"/>
</dbReference>
<dbReference type="SUPFAM" id="SSF53649">
    <property type="entry name" value="Alkaline phosphatase-like"/>
    <property type="match status" value="1"/>
</dbReference>
<name>A0A6P1MAU7_9BACT</name>
<evidence type="ECO:0000256" key="1">
    <source>
        <dbReference type="ARBA" id="ARBA00008779"/>
    </source>
</evidence>
<organism evidence="5 6">
    <name type="scientific">Tichowtungia aerotolerans</name>
    <dbReference type="NCBI Taxonomy" id="2697043"/>
    <lineage>
        <taxon>Bacteria</taxon>
        <taxon>Pseudomonadati</taxon>
        <taxon>Kiritimatiellota</taxon>
        <taxon>Tichowtungiia</taxon>
        <taxon>Tichowtungiales</taxon>
        <taxon>Tichowtungiaceae</taxon>
        <taxon>Tichowtungia</taxon>
    </lineage>
</organism>
<evidence type="ECO:0000259" key="4">
    <source>
        <dbReference type="Pfam" id="PF00884"/>
    </source>
</evidence>
<dbReference type="PANTHER" id="PTHR42693:SF53">
    <property type="entry name" value="ENDO-4-O-SULFATASE"/>
    <property type="match status" value="1"/>
</dbReference>
<dbReference type="InterPro" id="IPR050738">
    <property type="entry name" value="Sulfatase"/>
</dbReference>
<dbReference type="AlphaFoldDB" id="A0A6P1MAU7"/>
<dbReference type="GO" id="GO:0004065">
    <property type="term" value="F:arylsulfatase activity"/>
    <property type="evidence" value="ECO:0007669"/>
    <property type="project" value="TreeGrafter"/>
</dbReference>
<evidence type="ECO:0000313" key="5">
    <source>
        <dbReference type="EMBL" id="QHI68686.1"/>
    </source>
</evidence>
<dbReference type="KEGG" id="taer:GT409_04235"/>
<comment type="similarity">
    <text evidence="1">Belongs to the sulfatase family.</text>
</comment>
<dbReference type="GO" id="GO:0016740">
    <property type="term" value="F:transferase activity"/>
    <property type="evidence" value="ECO:0007669"/>
    <property type="project" value="UniProtKB-KW"/>
</dbReference>
<dbReference type="EMBL" id="CP047593">
    <property type="protein sequence ID" value="QHI68686.1"/>
    <property type="molecule type" value="Genomic_DNA"/>
</dbReference>
<dbReference type="Pfam" id="PF00884">
    <property type="entry name" value="Sulfatase"/>
    <property type="match status" value="1"/>
</dbReference>
<keyword evidence="3" id="KW-0732">Signal</keyword>
<evidence type="ECO:0000256" key="3">
    <source>
        <dbReference type="SAM" id="SignalP"/>
    </source>
</evidence>
<dbReference type="PANTHER" id="PTHR42693">
    <property type="entry name" value="ARYLSULFATASE FAMILY MEMBER"/>
    <property type="match status" value="1"/>
</dbReference>